<dbReference type="PRINTS" id="PR00318">
    <property type="entry name" value="GPROTEINA"/>
</dbReference>
<dbReference type="SUPFAM" id="SSF47895">
    <property type="entry name" value="Transducin (alpha subunit), insertion domain"/>
    <property type="match status" value="1"/>
</dbReference>
<dbReference type="Gene3D" id="1.10.400.10">
    <property type="entry name" value="GI Alpha 1, domain 2-like"/>
    <property type="match status" value="1"/>
</dbReference>
<keyword evidence="5" id="KW-0479">Metal-binding</keyword>
<keyword evidence="3" id="KW-0807">Transducer</keyword>
<dbReference type="GO" id="GO:0005525">
    <property type="term" value="F:GTP binding"/>
    <property type="evidence" value="ECO:0007669"/>
    <property type="project" value="UniProtKB-KW"/>
</dbReference>
<organism evidence="6 7">
    <name type="scientific">Athelia psychrophila</name>
    <dbReference type="NCBI Taxonomy" id="1759441"/>
    <lineage>
        <taxon>Eukaryota</taxon>
        <taxon>Fungi</taxon>
        <taxon>Dikarya</taxon>
        <taxon>Basidiomycota</taxon>
        <taxon>Agaricomycotina</taxon>
        <taxon>Agaricomycetes</taxon>
        <taxon>Agaricomycetidae</taxon>
        <taxon>Atheliales</taxon>
        <taxon>Atheliaceae</taxon>
        <taxon>Athelia</taxon>
    </lineage>
</organism>
<sequence length="440" mass="49891">MPGRTLIDDDEAARISGLIDEDLKQEYIKRRDARRREVKVMMLGQAESGKSTLQKQFQLFYASQSLEHERPSWRPVVYLNIITAVRMILDNLDMEETMDSNVLPDSSSELSQMIRIASPVSTGDLRGALLPLVAIEDQLASQLSGGVDSLGGGLTGAYVRPGWQERVDPAGISYDGHNTSKDSKEASMIELTELTARTLTDVWETVMDLWRHPAVRRKLQLRKLRLEEAASFFLDNVQRIAEPDYLPTTEDILNVRLQTLGVAEHRYDVVLGGVNYNWLMYDVGGARGMRHAWVPFFDDATAIIFLAPISAFDQYLDEDSRTNRIDDSLQLFTAICSNKLLKNAHLVLLLNKADLLKRKLEAGIKIRKYITSYGDRRNTYEEASEYFRAHFIQIHRKKDAWQRALYVHFTSMIDVKATQDVIGNVGEAVIRSHIAQTGLT</sequence>
<dbReference type="GO" id="GO:0007188">
    <property type="term" value="P:adenylate cyclase-modulating G protein-coupled receptor signaling pathway"/>
    <property type="evidence" value="ECO:0007669"/>
    <property type="project" value="TreeGrafter"/>
</dbReference>
<dbReference type="SUPFAM" id="SSF52540">
    <property type="entry name" value="P-loop containing nucleoside triphosphate hydrolases"/>
    <property type="match status" value="1"/>
</dbReference>
<keyword evidence="1 4" id="KW-0547">Nucleotide-binding</keyword>
<feature type="binding site" evidence="5">
    <location>
        <position position="259"/>
    </location>
    <ligand>
        <name>Mg(2+)</name>
        <dbReference type="ChEBI" id="CHEBI:18420"/>
    </ligand>
</feature>
<evidence type="ECO:0000256" key="5">
    <source>
        <dbReference type="PIRSR" id="PIRSR601019-2"/>
    </source>
</evidence>
<dbReference type="InterPro" id="IPR011025">
    <property type="entry name" value="GproteinA_insert"/>
</dbReference>
<dbReference type="GO" id="GO:0046872">
    <property type="term" value="F:metal ion binding"/>
    <property type="evidence" value="ECO:0007669"/>
    <property type="project" value="UniProtKB-KW"/>
</dbReference>
<name>A0A166KX82_9AGAM</name>
<reference evidence="6 7" key="1">
    <citation type="journal article" date="2016" name="Mol. Biol. Evol.">
        <title>Comparative Genomics of Early-Diverging Mushroom-Forming Fungi Provides Insights into the Origins of Lignocellulose Decay Capabilities.</title>
        <authorList>
            <person name="Nagy L.G."/>
            <person name="Riley R."/>
            <person name="Tritt A."/>
            <person name="Adam C."/>
            <person name="Daum C."/>
            <person name="Floudas D."/>
            <person name="Sun H."/>
            <person name="Yadav J.S."/>
            <person name="Pangilinan J."/>
            <person name="Larsson K.H."/>
            <person name="Matsuura K."/>
            <person name="Barry K."/>
            <person name="Labutti K."/>
            <person name="Kuo R."/>
            <person name="Ohm R.A."/>
            <person name="Bhattacharya S.S."/>
            <person name="Shirouzu T."/>
            <person name="Yoshinaga Y."/>
            <person name="Martin F.M."/>
            <person name="Grigoriev I.V."/>
            <person name="Hibbett D.S."/>
        </authorList>
    </citation>
    <scope>NUCLEOTIDE SEQUENCE [LARGE SCALE GENOMIC DNA]</scope>
    <source>
        <strain evidence="6 7">CBS 109695</strain>
    </source>
</reference>
<dbReference type="PROSITE" id="PS51882">
    <property type="entry name" value="G_ALPHA"/>
    <property type="match status" value="1"/>
</dbReference>
<dbReference type="InterPro" id="IPR027417">
    <property type="entry name" value="P-loop_NTPase"/>
</dbReference>
<dbReference type="STRING" id="436010.A0A166KX82"/>
<keyword evidence="7" id="KW-1185">Reference proteome</keyword>
<proteinExistence type="predicted"/>
<evidence type="ECO:0000256" key="2">
    <source>
        <dbReference type="ARBA" id="ARBA00023134"/>
    </source>
</evidence>
<evidence type="ECO:0000313" key="7">
    <source>
        <dbReference type="Proteomes" id="UP000076532"/>
    </source>
</evidence>
<feature type="binding site" evidence="4">
    <location>
        <begin position="253"/>
        <end position="259"/>
    </location>
    <ligand>
        <name>GTP</name>
        <dbReference type="ChEBI" id="CHEBI:37565"/>
    </ligand>
</feature>
<dbReference type="GO" id="GO:0001664">
    <property type="term" value="F:G protein-coupled receptor binding"/>
    <property type="evidence" value="ECO:0007669"/>
    <property type="project" value="TreeGrafter"/>
</dbReference>
<dbReference type="OrthoDB" id="5817230at2759"/>
<dbReference type="CDD" id="cd00066">
    <property type="entry name" value="G-alpha"/>
    <property type="match status" value="1"/>
</dbReference>
<dbReference type="SMART" id="SM00275">
    <property type="entry name" value="G_alpha"/>
    <property type="match status" value="1"/>
</dbReference>
<evidence type="ECO:0000313" key="6">
    <source>
        <dbReference type="EMBL" id="KZP22348.1"/>
    </source>
</evidence>
<evidence type="ECO:0000256" key="1">
    <source>
        <dbReference type="ARBA" id="ARBA00022741"/>
    </source>
</evidence>
<protein>
    <submittedName>
        <fullName evidence="6">G-alpha-domain-containing protein</fullName>
    </submittedName>
</protein>
<gene>
    <name evidence="6" type="ORF">FIBSPDRAFT_952961</name>
</gene>
<dbReference type="GO" id="GO:0005834">
    <property type="term" value="C:heterotrimeric G-protein complex"/>
    <property type="evidence" value="ECO:0007669"/>
    <property type="project" value="TreeGrafter"/>
</dbReference>
<feature type="binding site" evidence="4">
    <location>
        <begin position="351"/>
        <end position="354"/>
    </location>
    <ligand>
        <name>GTP</name>
        <dbReference type="ChEBI" id="CHEBI:37565"/>
    </ligand>
</feature>
<dbReference type="FunFam" id="3.40.50.300:FF:000720">
    <property type="entry name" value="Guanine nucleotide-binding protein G(k) subunit alpha"/>
    <property type="match status" value="1"/>
</dbReference>
<dbReference type="Gene3D" id="3.40.50.300">
    <property type="entry name" value="P-loop containing nucleotide triphosphate hydrolases"/>
    <property type="match status" value="2"/>
</dbReference>
<dbReference type="GO" id="GO:0005737">
    <property type="term" value="C:cytoplasm"/>
    <property type="evidence" value="ECO:0007669"/>
    <property type="project" value="TreeGrafter"/>
</dbReference>
<dbReference type="GO" id="GO:0003924">
    <property type="term" value="F:GTPase activity"/>
    <property type="evidence" value="ECO:0007669"/>
    <property type="project" value="InterPro"/>
</dbReference>
<dbReference type="Pfam" id="PF00503">
    <property type="entry name" value="G-alpha"/>
    <property type="match status" value="1"/>
</dbReference>
<dbReference type="PANTHER" id="PTHR10218">
    <property type="entry name" value="GTP-BINDING PROTEIN ALPHA SUBUNIT"/>
    <property type="match status" value="1"/>
</dbReference>
<keyword evidence="2 4" id="KW-0342">GTP-binding</keyword>
<dbReference type="Proteomes" id="UP000076532">
    <property type="component" value="Unassembled WGS sequence"/>
</dbReference>
<dbReference type="EMBL" id="KV417540">
    <property type="protein sequence ID" value="KZP22348.1"/>
    <property type="molecule type" value="Genomic_DNA"/>
</dbReference>
<dbReference type="InterPro" id="IPR001019">
    <property type="entry name" value="Gprotein_alpha_su"/>
</dbReference>
<keyword evidence="5" id="KW-0460">Magnesium</keyword>
<evidence type="ECO:0000256" key="3">
    <source>
        <dbReference type="ARBA" id="ARBA00023224"/>
    </source>
</evidence>
<dbReference type="AlphaFoldDB" id="A0A166KX82"/>
<accession>A0A166KX82</accession>
<dbReference type="GO" id="GO:0031683">
    <property type="term" value="F:G-protein beta/gamma-subunit complex binding"/>
    <property type="evidence" value="ECO:0007669"/>
    <property type="project" value="InterPro"/>
</dbReference>
<dbReference type="PANTHER" id="PTHR10218:SF360">
    <property type="entry name" value="GUANINE NUCLEOTIDE-BINDING PROTEIN SUBUNIT ALPHA HOMOLOG"/>
    <property type="match status" value="1"/>
</dbReference>
<evidence type="ECO:0000256" key="4">
    <source>
        <dbReference type="PIRSR" id="PIRSR601019-1"/>
    </source>
</evidence>